<evidence type="ECO:0000256" key="5">
    <source>
        <dbReference type="ARBA" id="ARBA00023002"/>
    </source>
</evidence>
<evidence type="ECO:0000256" key="1">
    <source>
        <dbReference type="ARBA" id="ARBA00001947"/>
    </source>
</evidence>
<dbReference type="Gene3D" id="3.90.180.10">
    <property type="entry name" value="Medium-chain alcohol dehydrogenases, catalytic domain"/>
    <property type="match status" value="2"/>
</dbReference>
<keyword evidence="4" id="KW-0862">Zinc</keyword>
<evidence type="ECO:0000313" key="8">
    <source>
        <dbReference type="EMBL" id="KAJ4836940.1"/>
    </source>
</evidence>
<dbReference type="OrthoDB" id="1879366at2759"/>
<comment type="similarity">
    <text evidence="2">Belongs to the zinc-containing alcohol dehydrogenase family.</text>
</comment>
<name>A0A9Q0JDT6_9ROSI</name>
<gene>
    <name evidence="8" type="primary">CAD9_2</name>
    <name evidence="8" type="ORF">Tsubulata_042972</name>
</gene>
<sequence>MRAASNVPFCQSEETAASIAHQNQESKEEHAAYLFTEQIEGLPNYVEKEEEEGARGPSAANEPATKHKTKPVTKAPEDEHPHKTFGYGNLSPFHFSRRFSPSRSLYENGDDDVAIKILYCRVCHTDLHAIKNEWGVTRYPVVPGSCEYCSQDKESYCPKLIFTYDSIYHDGTKNYGGYSDMIVVDQYFVVRFPDSLPSDAGAPLLCAGITVYSPMKYYGMTEPGKYLGVVGLGGVGHAAVKCGKAFGLKITVISTSPSKEAEAIGKLGADSFLVSSDPAKMKASFGTMDYIIDTVSAFHAIAPLLTLLKPNGKLVTLGLPAKPLELHSHLLVLGRKLVGGSDIGGMKETQEMLYFCAKHNITADVDG</sequence>
<dbReference type="Gene3D" id="3.40.50.720">
    <property type="entry name" value="NAD(P)-binding Rossmann-like Domain"/>
    <property type="match status" value="1"/>
</dbReference>
<evidence type="ECO:0000256" key="4">
    <source>
        <dbReference type="ARBA" id="ARBA00022833"/>
    </source>
</evidence>
<dbReference type="SUPFAM" id="SSF50129">
    <property type="entry name" value="GroES-like"/>
    <property type="match status" value="1"/>
</dbReference>
<proteinExistence type="inferred from homology"/>
<evidence type="ECO:0000256" key="3">
    <source>
        <dbReference type="ARBA" id="ARBA00022723"/>
    </source>
</evidence>
<feature type="compositionally biased region" description="Polar residues" evidence="6">
    <location>
        <begin position="8"/>
        <end position="23"/>
    </location>
</feature>
<dbReference type="InterPro" id="IPR047109">
    <property type="entry name" value="CAD-like"/>
</dbReference>
<keyword evidence="9" id="KW-1185">Reference proteome</keyword>
<accession>A0A9Q0JDT6</accession>
<feature type="region of interest" description="Disordered" evidence="6">
    <location>
        <begin position="1"/>
        <end position="29"/>
    </location>
</feature>
<dbReference type="Pfam" id="PF00107">
    <property type="entry name" value="ADH_zinc_N"/>
    <property type="match status" value="1"/>
</dbReference>
<feature type="domain" description="Alcohol dehydrogenase-like C-terminal" evidence="7">
    <location>
        <begin position="234"/>
        <end position="356"/>
    </location>
</feature>
<evidence type="ECO:0000256" key="6">
    <source>
        <dbReference type="SAM" id="MobiDB-lite"/>
    </source>
</evidence>
<organism evidence="8 9">
    <name type="scientific">Turnera subulata</name>
    <dbReference type="NCBI Taxonomy" id="218843"/>
    <lineage>
        <taxon>Eukaryota</taxon>
        <taxon>Viridiplantae</taxon>
        <taxon>Streptophyta</taxon>
        <taxon>Embryophyta</taxon>
        <taxon>Tracheophyta</taxon>
        <taxon>Spermatophyta</taxon>
        <taxon>Magnoliopsida</taxon>
        <taxon>eudicotyledons</taxon>
        <taxon>Gunneridae</taxon>
        <taxon>Pentapetalae</taxon>
        <taxon>rosids</taxon>
        <taxon>fabids</taxon>
        <taxon>Malpighiales</taxon>
        <taxon>Passifloraceae</taxon>
        <taxon>Turnera</taxon>
    </lineage>
</organism>
<evidence type="ECO:0000256" key="2">
    <source>
        <dbReference type="ARBA" id="ARBA00008072"/>
    </source>
</evidence>
<reference evidence="8" key="2">
    <citation type="journal article" date="2023" name="Plants (Basel)">
        <title>Annotation of the Turnera subulata (Passifloraceae) Draft Genome Reveals the S-Locus Evolved after the Divergence of Turneroideae from Passifloroideae in a Stepwise Manner.</title>
        <authorList>
            <person name="Henning P.M."/>
            <person name="Roalson E.H."/>
            <person name="Mir W."/>
            <person name="McCubbin A.G."/>
            <person name="Shore J.S."/>
        </authorList>
    </citation>
    <scope>NUCLEOTIDE SEQUENCE</scope>
    <source>
        <strain evidence="8">F60SS</strain>
    </source>
</reference>
<protein>
    <submittedName>
        <fullName evidence="8">Cinnamyl alcohol dehydrogenase 9</fullName>
    </submittedName>
</protein>
<keyword evidence="5" id="KW-0560">Oxidoreductase</keyword>
<dbReference type="CDD" id="cd05283">
    <property type="entry name" value="CAD1"/>
    <property type="match status" value="1"/>
</dbReference>
<evidence type="ECO:0000259" key="7">
    <source>
        <dbReference type="Pfam" id="PF00107"/>
    </source>
</evidence>
<reference evidence="8" key="1">
    <citation type="submission" date="2022-02" db="EMBL/GenBank/DDBJ databases">
        <authorList>
            <person name="Henning P.M."/>
            <person name="McCubbin A.G."/>
            <person name="Shore J.S."/>
        </authorList>
    </citation>
    <scope>NUCLEOTIDE SEQUENCE</scope>
    <source>
        <strain evidence="8">F60SS</strain>
        <tissue evidence="8">Leaves</tissue>
    </source>
</reference>
<dbReference type="PANTHER" id="PTHR42683">
    <property type="entry name" value="ALDEHYDE REDUCTASE"/>
    <property type="match status" value="1"/>
</dbReference>
<dbReference type="EMBL" id="JAKUCV010003990">
    <property type="protein sequence ID" value="KAJ4836940.1"/>
    <property type="molecule type" value="Genomic_DNA"/>
</dbReference>
<dbReference type="InterPro" id="IPR011032">
    <property type="entry name" value="GroES-like_sf"/>
</dbReference>
<evidence type="ECO:0000313" key="9">
    <source>
        <dbReference type="Proteomes" id="UP001141552"/>
    </source>
</evidence>
<dbReference type="GO" id="GO:0046872">
    <property type="term" value="F:metal ion binding"/>
    <property type="evidence" value="ECO:0007669"/>
    <property type="project" value="UniProtKB-KW"/>
</dbReference>
<dbReference type="SUPFAM" id="SSF51735">
    <property type="entry name" value="NAD(P)-binding Rossmann-fold domains"/>
    <property type="match status" value="1"/>
</dbReference>
<dbReference type="AlphaFoldDB" id="A0A9Q0JDT6"/>
<feature type="region of interest" description="Disordered" evidence="6">
    <location>
        <begin position="44"/>
        <end position="84"/>
    </location>
</feature>
<dbReference type="FunFam" id="3.40.50.720:FF:000022">
    <property type="entry name" value="Cinnamyl alcohol dehydrogenase"/>
    <property type="match status" value="1"/>
</dbReference>
<dbReference type="InterPro" id="IPR036291">
    <property type="entry name" value="NAD(P)-bd_dom_sf"/>
</dbReference>
<dbReference type="GO" id="GO:0016616">
    <property type="term" value="F:oxidoreductase activity, acting on the CH-OH group of donors, NAD or NADP as acceptor"/>
    <property type="evidence" value="ECO:0007669"/>
    <property type="project" value="InterPro"/>
</dbReference>
<keyword evidence="3" id="KW-0479">Metal-binding</keyword>
<comment type="cofactor">
    <cofactor evidence="1">
        <name>Zn(2+)</name>
        <dbReference type="ChEBI" id="CHEBI:29105"/>
    </cofactor>
</comment>
<comment type="caution">
    <text evidence="8">The sequence shown here is derived from an EMBL/GenBank/DDBJ whole genome shotgun (WGS) entry which is preliminary data.</text>
</comment>
<dbReference type="Proteomes" id="UP001141552">
    <property type="component" value="Unassembled WGS sequence"/>
</dbReference>
<dbReference type="InterPro" id="IPR013149">
    <property type="entry name" value="ADH-like_C"/>
</dbReference>